<gene>
    <name evidence="2" type="ORF">KIN20_011694</name>
</gene>
<evidence type="ECO:0000313" key="3">
    <source>
        <dbReference type="Proteomes" id="UP001196413"/>
    </source>
</evidence>
<feature type="region of interest" description="Disordered" evidence="1">
    <location>
        <begin position="97"/>
        <end position="116"/>
    </location>
</feature>
<accession>A0AAD5MEF8</accession>
<sequence>MIHRKNTLREDSLKNSAIQVTAKEATNEIIHESEKAAKKIENIRRNRKRHGHTILTLETHEKQLNASSSQFFNDAAITENGTKLRYNVMGNELKKVNDFSNTGDLPKRLNRLKSER</sequence>
<organism evidence="2 3">
    <name type="scientific">Parelaphostrongylus tenuis</name>
    <name type="common">Meningeal worm</name>
    <dbReference type="NCBI Taxonomy" id="148309"/>
    <lineage>
        <taxon>Eukaryota</taxon>
        <taxon>Metazoa</taxon>
        <taxon>Ecdysozoa</taxon>
        <taxon>Nematoda</taxon>
        <taxon>Chromadorea</taxon>
        <taxon>Rhabditida</taxon>
        <taxon>Rhabditina</taxon>
        <taxon>Rhabditomorpha</taxon>
        <taxon>Strongyloidea</taxon>
        <taxon>Metastrongylidae</taxon>
        <taxon>Parelaphostrongylus</taxon>
    </lineage>
</organism>
<protein>
    <submittedName>
        <fullName evidence="2">Uncharacterized protein</fullName>
    </submittedName>
</protein>
<reference evidence="2" key="1">
    <citation type="submission" date="2021-06" db="EMBL/GenBank/DDBJ databases">
        <title>Parelaphostrongylus tenuis whole genome reference sequence.</title>
        <authorList>
            <person name="Garwood T.J."/>
            <person name="Larsen P.A."/>
            <person name="Fountain-Jones N.M."/>
            <person name="Garbe J.R."/>
            <person name="Macchietto M.G."/>
            <person name="Kania S.A."/>
            <person name="Gerhold R.W."/>
            <person name="Richards J.E."/>
            <person name="Wolf T.M."/>
        </authorList>
    </citation>
    <scope>NUCLEOTIDE SEQUENCE</scope>
    <source>
        <strain evidence="2">MNPRO001-30</strain>
        <tissue evidence="2">Meninges</tissue>
    </source>
</reference>
<evidence type="ECO:0000256" key="1">
    <source>
        <dbReference type="SAM" id="MobiDB-lite"/>
    </source>
</evidence>
<dbReference type="AlphaFoldDB" id="A0AAD5MEF8"/>
<dbReference type="Proteomes" id="UP001196413">
    <property type="component" value="Unassembled WGS sequence"/>
</dbReference>
<proteinExistence type="predicted"/>
<name>A0AAD5MEF8_PARTN</name>
<keyword evidence="3" id="KW-1185">Reference proteome</keyword>
<dbReference type="EMBL" id="JAHQIW010002158">
    <property type="protein sequence ID" value="KAJ1354693.1"/>
    <property type="molecule type" value="Genomic_DNA"/>
</dbReference>
<comment type="caution">
    <text evidence="2">The sequence shown here is derived from an EMBL/GenBank/DDBJ whole genome shotgun (WGS) entry which is preliminary data.</text>
</comment>
<evidence type="ECO:0000313" key="2">
    <source>
        <dbReference type="EMBL" id="KAJ1354693.1"/>
    </source>
</evidence>